<dbReference type="EMBL" id="JGYD01000025">
    <property type="protein sequence ID" value="KSV17098.1"/>
    <property type="molecule type" value="Genomic_DNA"/>
</dbReference>
<evidence type="ECO:0000313" key="1">
    <source>
        <dbReference type="EMBL" id="KSV17098.1"/>
    </source>
</evidence>
<evidence type="ECO:0000313" key="2">
    <source>
        <dbReference type="Proteomes" id="UP000053577"/>
    </source>
</evidence>
<reference evidence="1 2" key="1">
    <citation type="journal article" date="2015" name="Sci. Rep.">
        <title>A comparative genomics and reductive dehalogenase gene transcription study of two chloroethene-respiring bacteria, Dehalococcoides mccartyi strains MB and 11a.</title>
        <authorList>
            <person name="Low A."/>
            <person name="Shen Z."/>
            <person name="Cheng D."/>
            <person name="Rogers M.J."/>
            <person name="Lee P.K."/>
            <person name="He J."/>
        </authorList>
    </citation>
    <scope>NUCLEOTIDE SEQUENCE [LARGE SCALE GENOMIC DNA]</scope>
    <source>
        <strain evidence="1 2">MB</strain>
    </source>
</reference>
<name>A0A0V8M008_9CHLR</name>
<protein>
    <recommendedName>
        <fullName evidence="3">Replication initiation factor</fullName>
    </recommendedName>
</protein>
<sequence length="389" mass="44821">MDRIKVAASGIDTLVIGFEIQEYLDTECFEMLTEAKEKAGEKMFNSKGSGLEWFGVEFSISARGSKGYEWVLRNADVTVCIAREAKGGSIMPEVYVTFSSQNLWANDPEKAVSDFIQWLLRWAVPKNNRVSRVDLCLDMEMPFPVLNMETEVVTHARVKAEYLESDKLEHYLNCRKHTGYKFGQGDLSARIYDKTLEITLKQKEWMREIWKASNWDTKSSVIRFEFQCRRHFLKEMGVTTFADLMDTLADIWRYCTFSWLRICDKGSETNQSRWENKDYWQIIQQSFSLFGQANGVIRMKAKQVRYDHLIRQIRGCMVSAVASLSSGMGSVAGMVKLKQDLYEMLTSEEFKDDVAKRQGLVSNIDKPSNHLLETALKLGAKIEGVEWKE</sequence>
<organism evidence="1 2">
    <name type="scientific">Dehalococcoides mccartyi</name>
    <dbReference type="NCBI Taxonomy" id="61435"/>
    <lineage>
        <taxon>Bacteria</taxon>
        <taxon>Bacillati</taxon>
        <taxon>Chloroflexota</taxon>
        <taxon>Dehalococcoidia</taxon>
        <taxon>Dehalococcoidales</taxon>
        <taxon>Dehalococcoidaceae</taxon>
        <taxon>Dehalococcoides</taxon>
    </lineage>
</organism>
<dbReference type="AlphaFoldDB" id="A0A0V8M008"/>
<dbReference type="PATRIC" id="fig|61435.5.peg.1301"/>
<dbReference type="RefSeq" id="WP_238581987.1">
    <property type="nucleotide sequence ID" value="NZ_JGYD01000025.1"/>
</dbReference>
<evidence type="ECO:0008006" key="3">
    <source>
        <dbReference type="Google" id="ProtNLM"/>
    </source>
</evidence>
<dbReference type="Proteomes" id="UP000053577">
    <property type="component" value="Unassembled WGS sequence"/>
</dbReference>
<gene>
    <name evidence="1" type="ORF">DA01_06610</name>
</gene>
<proteinExistence type="predicted"/>
<accession>A0A0V8M008</accession>
<comment type="caution">
    <text evidence="1">The sequence shown here is derived from an EMBL/GenBank/DDBJ whole genome shotgun (WGS) entry which is preliminary data.</text>
</comment>